<comment type="caution">
    <text evidence="1">The sequence shown here is derived from an EMBL/GenBank/DDBJ whole genome shotgun (WGS) entry which is preliminary data.</text>
</comment>
<gene>
    <name evidence="1" type="ORF">BET99_00435</name>
</gene>
<reference evidence="1 2" key="1">
    <citation type="submission" date="2016-08" db="EMBL/GenBank/DDBJ databases">
        <title>New Insights into Marine Group III Euryarchaeota, from dark to light.</title>
        <authorList>
            <person name="Haro-Moreno J.M."/>
            <person name="Rodriguez-Valera F."/>
            <person name="Lopez-Garcia P."/>
            <person name="Moreira D."/>
            <person name="Martin-Cuadrado A.B."/>
        </authorList>
    </citation>
    <scope>NUCLEOTIDE SEQUENCE [LARGE SCALE GENOMIC DNA]</scope>
    <source>
        <strain evidence="1">CG-Epi2</strain>
    </source>
</reference>
<dbReference type="Gene3D" id="3.40.50.300">
    <property type="entry name" value="P-loop containing nucleotide triphosphate hydrolases"/>
    <property type="match status" value="1"/>
</dbReference>
<proteinExistence type="predicted"/>
<organism evidence="1 2">
    <name type="scientific">Marine Group III euryarchaeote CG-Epi2</name>
    <dbReference type="NCBI Taxonomy" id="1888996"/>
    <lineage>
        <taxon>Archaea</taxon>
        <taxon>Methanobacteriati</taxon>
        <taxon>Thermoplasmatota</taxon>
        <taxon>Thermoplasmata</taxon>
        <taxon>Candidatus Thermoprofundales</taxon>
    </lineage>
</organism>
<dbReference type="AlphaFoldDB" id="A0A1J5U432"/>
<protein>
    <recommendedName>
        <fullName evidence="3">(d)CMP kinase</fullName>
    </recommendedName>
</protein>
<dbReference type="Proteomes" id="UP000183615">
    <property type="component" value="Unassembled WGS sequence"/>
</dbReference>
<evidence type="ECO:0000313" key="2">
    <source>
        <dbReference type="Proteomes" id="UP000183615"/>
    </source>
</evidence>
<evidence type="ECO:0000313" key="1">
    <source>
        <dbReference type="EMBL" id="OIR23160.1"/>
    </source>
</evidence>
<dbReference type="Pfam" id="PF13207">
    <property type="entry name" value="AAA_17"/>
    <property type="match status" value="1"/>
</dbReference>
<sequence>MNYISGIESAFKTYIGDDSINLLRESITDKPMILIAGDQLTGKSTQAKNLAEHFGGDFYSVGSLFRDAAKERGITVAEQARLLLVERGIDVEIDYKTCQMISGSSITTNLGVIEGRQPAYMGSFMANLGKKNIVRLYFQCSILEQALRFLRREIGEEFYQLGRKSIPKKDYKTLESLRDEIQLLNINNNQKAINDFIENQNRDNDDRHRYSELYGFDYGNLKGYDFVIDTNDKEPEVVFDIVTKKLEGFGFRAD</sequence>
<dbReference type="SUPFAM" id="SSF52540">
    <property type="entry name" value="P-loop containing nucleoside triphosphate hydrolases"/>
    <property type="match status" value="1"/>
</dbReference>
<evidence type="ECO:0008006" key="3">
    <source>
        <dbReference type="Google" id="ProtNLM"/>
    </source>
</evidence>
<name>A0A1J5U432_9ARCH</name>
<dbReference type="InterPro" id="IPR027417">
    <property type="entry name" value="P-loop_NTPase"/>
</dbReference>
<accession>A0A1J5U432</accession>
<dbReference type="EMBL" id="MIYZ01000001">
    <property type="protein sequence ID" value="OIR23160.1"/>
    <property type="molecule type" value="Genomic_DNA"/>
</dbReference>